<keyword evidence="2" id="KW-1185">Reference proteome</keyword>
<dbReference type="EMBL" id="CABIJS010000155">
    <property type="protein sequence ID" value="VUZ45093.1"/>
    <property type="molecule type" value="Genomic_DNA"/>
</dbReference>
<name>A0A564YER7_HYMDI</name>
<accession>A0A564YER7</accession>
<dbReference type="AlphaFoldDB" id="A0A564YER7"/>
<dbReference type="Proteomes" id="UP000321570">
    <property type="component" value="Unassembled WGS sequence"/>
</dbReference>
<gene>
    <name evidence="1" type="ORF">WMSIL1_LOCUS5053</name>
</gene>
<protein>
    <submittedName>
        <fullName evidence="1">Uncharacterized protein</fullName>
    </submittedName>
</protein>
<proteinExistence type="predicted"/>
<reference evidence="1 2" key="1">
    <citation type="submission" date="2019-07" db="EMBL/GenBank/DDBJ databases">
        <authorList>
            <person name="Jastrzebski P J."/>
            <person name="Paukszto L."/>
            <person name="Jastrzebski P J."/>
        </authorList>
    </citation>
    <scope>NUCLEOTIDE SEQUENCE [LARGE SCALE GENOMIC DNA]</scope>
    <source>
        <strain evidence="1 2">WMS-il1</strain>
    </source>
</reference>
<evidence type="ECO:0000313" key="2">
    <source>
        <dbReference type="Proteomes" id="UP000321570"/>
    </source>
</evidence>
<sequence>METRISSIVRNTFTQMNFPNSTKNPKDYVKNVEIFAPWYTQYRDIYKNSMADLPHATRITMLLREFNRSDHYLCSSYFQPTDPADLAYGKMITKLVPVIGDNSSLFNLITCRDENVQHYVGIVNRLCTGFRFDSLEGNQFRCPIFILGLRSSCNAEI</sequence>
<organism evidence="1 2">
    <name type="scientific">Hymenolepis diminuta</name>
    <name type="common">Rat tapeworm</name>
    <dbReference type="NCBI Taxonomy" id="6216"/>
    <lineage>
        <taxon>Eukaryota</taxon>
        <taxon>Metazoa</taxon>
        <taxon>Spiralia</taxon>
        <taxon>Lophotrochozoa</taxon>
        <taxon>Platyhelminthes</taxon>
        <taxon>Cestoda</taxon>
        <taxon>Eucestoda</taxon>
        <taxon>Cyclophyllidea</taxon>
        <taxon>Hymenolepididae</taxon>
        <taxon>Hymenolepis</taxon>
    </lineage>
</organism>
<evidence type="ECO:0000313" key="1">
    <source>
        <dbReference type="EMBL" id="VUZ45093.1"/>
    </source>
</evidence>